<evidence type="ECO:0000256" key="1">
    <source>
        <dbReference type="SAM" id="Coils"/>
    </source>
</evidence>
<reference evidence="2" key="1">
    <citation type="submission" date="2022-09" db="EMBL/GenBank/DDBJ databases">
        <title>Actin cytoskeleton and complex cell architecture in an #Asgard archaeon.</title>
        <authorList>
            <person name="Ponce Toledo R.I."/>
            <person name="Schleper C."/>
            <person name="Rodrigues Oliveira T."/>
            <person name="Wollweber F."/>
            <person name="Xu J."/>
            <person name="Rittmann S."/>
            <person name="Klingl A."/>
            <person name="Pilhofer M."/>
        </authorList>
    </citation>
    <scope>NUCLEOTIDE SEQUENCE</scope>
    <source>
        <strain evidence="2">B-35</strain>
    </source>
</reference>
<sequence>MLNVPNDTASEKLDVQQVEHQYLELLHEKQTLRLRCNELKDAYFDKDLSDKACYSEFEQISRRLMQIDESLLKKAKILEK</sequence>
<proteinExistence type="predicted"/>
<evidence type="ECO:0000313" key="3">
    <source>
        <dbReference type="Proteomes" id="UP001208689"/>
    </source>
</evidence>
<name>A0ABY6HRH3_9ARCH</name>
<gene>
    <name evidence="2" type="ORF">NEF87_002390</name>
</gene>
<protein>
    <submittedName>
        <fullName evidence="2">Uncharacterized protein</fullName>
    </submittedName>
</protein>
<accession>A0ABY6HRH3</accession>
<organism evidence="2 3">
    <name type="scientific">Candidatus Lokiarchaeum ossiferum</name>
    <dbReference type="NCBI Taxonomy" id="2951803"/>
    <lineage>
        <taxon>Archaea</taxon>
        <taxon>Promethearchaeati</taxon>
        <taxon>Promethearchaeota</taxon>
        <taxon>Promethearchaeia</taxon>
        <taxon>Promethearchaeales</taxon>
        <taxon>Promethearchaeaceae</taxon>
        <taxon>Candidatus Lokiarchaeum</taxon>
    </lineage>
</organism>
<dbReference type="EMBL" id="CP104013">
    <property type="protein sequence ID" value="UYP46105.1"/>
    <property type="molecule type" value="Genomic_DNA"/>
</dbReference>
<feature type="coiled-coil region" evidence="1">
    <location>
        <begin position="15"/>
        <end position="42"/>
    </location>
</feature>
<keyword evidence="3" id="KW-1185">Reference proteome</keyword>
<keyword evidence="1" id="KW-0175">Coiled coil</keyword>
<dbReference type="Proteomes" id="UP001208689">
    <property type="component" value="Chromosome"/>
</dbReference>
<evidence type="ECO:0000313" key="2">
    <source>
        <dbReference type="EMBL" id="UYP46105.1"/>
    </source>
</evidence>